<dbReference type="GO" id="GO:0005524">
    <property type="term" value="F:ATP binding"/>
    <property type="evidence" value="ECO:0007669"/>
    <property type="project" value="UniProtKB-KW"/>
</dbReference>
<sequence>MSFGFAIGDFVALARLAWGLYKQCKGASAEFAAVCHEVLSIHTALRELEDEPQNEDSILNRAGKGRQKELNNILQSCTEVLRQLETLVTRYRRLGTSQRKVWDRIKFGDEGIQVIRNKLVLHTSTLTLFLTSLGTGSLGRIEKKLDDIAAEIRAGHHEPSVITAVNDEPGLSQSEAWAFLFRELAEDFSVPEVEAFKGEIQTYIKQLVERGAFEECVSSCSDNNSAVWLTPPLSPSPSPVLEASGTFLAPTESRNSRSPPKPTAVNDSDDEGMGMDGGPPPNRLQPNKRATSAQTRRSSTWTRAEDREVEIAESTLNSNTVPSGLADDVLLHPIEDRDRESERWGESCKIGIEIGNDCCRVAAYDFVREEAVSLSDDFGCTEIPTCIAFTQDKILVGHAARKQAKSNLENTFFGFTCLFERLNAGQTRLKYQKSQSSSLRQRGQDLVVYVPCRRRHYTLVDLTANLLSYCRQLAEARCSSAALHVCITTSSNWGISTLRTLAEAAEVSGIVSPAIVSYGIAFALNYATRKQIWTRRDKLSSMIVNMSSRGAYMSQVGVVYDAVGRPKISLKDYAMFQHGFSIDEVTASSLIPEALQSKHYIKQIGMRIHDARREFLRGGERFFDFVELGNNDDFVSVPPPVDLSSIQGIYLEGLMKICQVHRSGETMTSCILTSELALLQSVQSMFHHDILPNIGPACILEVPSPDDPFNASKGAAELALHRVGVDEFLPYCLELQTVSQDHQTHFLVLTDFIRRGEHCASWSKTMHVVPQSTKQGGLYLKVVETDRYSPPSFERGVLFEAAIKIAMVSSRYSLVVSVDLDFNIEFKLQCEDGVQDDVVLAEIHCSNSRIVDLRHGNFVAITEQRRREWVMKSLGEELRYQRLSRRMETTRGAHSSPHH</sequence>
<evidence type="ECO:0000256" key="3">
    <source>
        <dbReference type="SAM" id="MobiDB-lite"/>
    </source>
</evidence>
<name>A0A8H7AHU2_9EURO</name>
<evidence type="ECO:0008006" key="7">
    <source>
        <dbReference type="Google" id="ProtNLM"/>
    </source>
</evidence>
<organism evidence="5 6">
    <name type="scientific">Endocarpon pusillum</name>
    <dbReference type="NCBI Taxonomy" id="364733"/>
    <lineage>
        <taxon>Eukaryota</taxon>
        <taxon>Fungi</taxon>
        <taxon>Dikarya</taxon>
        <taxon>Ascomycota</taxon>
        <taxon>Pezizomycotina</taxon>
        <taxon>Eurotiomycetes</taxon>
        <taxon>Chaetothyriomycetidae</taxon>
        <taxon>Verrucariales</taxon>
        <taxon>Verrucariaceae</taxon>
        <taxon>Endocarpon</taxon>
    </lineage>
</organism>
<evidence type="ECO:0000256" key="2">
    <source>
        <dbReference type="ARBA" id="ARBA00022840"/>
    </source>
</evidence>
<dbReference type="Proteomes" id="UP000606974">
    <property type="component" value="Unassembled WGS sequence"/>
</dbReference>
<dbReference type="EMBL" id="JAACFV010000065">
    <property type="protein sequence ID" value="KAF7507694.1"/>
    <property type="molecule type" value="Genomic_DNA"/>
</dbReference>
<accession>A0A8H7AHU2</accession>
<dbReference type="GO" id="GO:0140662">
    <property type="term" value="F:ATP-dependent protein folding chaperone"/>
    <property type="evidence" value="ECO:0007669"/>
    <property type="project" value="InterPro"/>
</dbReference>
<dbReference type="GO" id="GO:0034663">
    <property type="term" value="C:endoplasmic reticulum chaperone complex"/>
    <property type="evidence" value="ECO:0007669"/>
    <property type="project" value="TreeGrafter"/>
</dbReference>
<dbReference type="Gene3D" id="3.30.420.40">
    <property type="match status" value="1"/>
</dbReference>
<feature type="signal peptide" evidence="4">
    <location>
        <begin position="1"/>
        <end position="19"/>
    </location>
</feature>
<dbReference type="AlphaFoldDB" id="A0A8H7AHU2"/>
<protein>
    <recommendedName>
        <fullName evidence="7">Fungal N-terminal domain-containing protein</fullName>
    </recommendedName>
</protein>
<dbReference type="InterPro" id="IPR013126">
    <property type="entry name" value="Hsp_70_fam"/>
</dbReference>
<feature type="region of interest" description="Disordered" evidence="3">
    <location>
        <begin position="236"/>
        <end position="307"/>
    </location>
</feature>
<reference evidence="5" key="1">
    <citation type="submission" date="2020-02" db="EMBL/GenBank/DDBJ databases">
        <authorList>
            <person name="Palmer J.M."/>
        </authorList>
    </citation>
    <scope>NUCLEOTIDE SEQUENCE</scope>
    <source>
        <strain evidence="5">EPUS1.4</strain>
        <tissue evidence="5">Thallus</tissue>
    </source>
</reference>
<proteinExistence type="predicted"/>
<comment type="caution">
    <text evidence="5">The sequence shown here is derived from an EMBL/GenBank/DDBJ whole genome shotgun (WGS) entry which is preliminary data.</text>
</comment>
<keyword evidence="6" id="KW-1185">Reference proteome</keyword>
<evidence type="ECO:0000256" key="4">
    <source>
        <dbReference type="SAM" id="SignalP"/>
    </source>
</evidence>
<evidence type="ECO:0000256" key="1">
    <source>
        <dbReference type="ARBA" id="ARBA00022741"/>
    </source>
</evidence>
<keyword evidence="1" id="KW-0547">Nucleotide-binding</keyword>
<keyword evidence="2" id="KW-0067">ATP-binding</keyword>
<keyword evidence="4" id="KW-0732">Signal</keyword>
<feature type="chain" id="PRO_5034127761" description="Fungal N-terminal domain-containing protein" evidence="4">
    <location>
        <begin position="20"/>
        <end position="899"/>
    </location>
</feature>
<evidence type="ECO:0000313" key="6">
    <source>
        <dbReference type="Proteomes" id="UP000606974"/>
    </source>
</evidence>
<dbReference type="PANTHER" id="PTHR45639:SF34">
    <property type="entry name" value="CHAPERONE PROTEIN DNAK"/>
    <property type="match status" value="1"/>
</dbReference>
<dbReference type="Pfam" id="PF00012">
    <property type="entry name" value="HSP70"/>
    <property type="match status" value="1"/>
</dbReference>
<dbReference type="PANTHER" id="PTHR45639">
    <property type="entry name" value="HSC70CB, ISOFORM G-RELATED"/>
    <property type="match status" value="1"/>
</dbReference>
<evidence type="ECO:0000313" key="5">
    <source>
        <dbReference type="EMBL" id="KAF7507694.1"/>
    </source>
</evidence>
<gene>
    <name evidence="5" type="ORF">GJ744_010247</name>
</gene>
<dbReference type="GO" id="GO:0030968">
    <property type="term" value="P:endoplasmic reticulum unfolded protein response"/>
    <property type="evidence" value="ECO:0007669"/>
    <property type="project" value="TreeGrafter"/>
</dbReference>
<feature type="compositionally biased region" description="Polar residues" evidence="3">
    <location>
        <begin position="284"/>
        <end position="302"/>
    </location>
</feature>
<dbReference type="OrthoDB" id="195446at2759"/>
<dbReference type="SUPFAM" id="SSF53067">
    <property type="entry name" value="Actin-like ATPase domain"/>
    <property type="match status" value="1"/>
</dbReference>
<dbReference type="InterPro" id="IPR043129">
    <property type="entry name" value="ATPase_NBD"/>
</dbReference>